<evidence type="ECO:0000256" key="2">
    <source>
        <dbReference type="SAM" id="Phobius"/>
    </source>
</evidence>
<evidence type="ECO:0000313" key="3">
    <source>
        <dbReference type="EMBL" id="CDK24934.1"/>
    </source>
</evidence>
<dbReference type="HOGENOM" id="CLU_051372_0_0_1"/>
<name>W6MG22_9ASCO</name>
<protein>
    <submittedName>
        <fullName evidence="3">Uncharacterized protein</fullName>
    </submittedName>
</protein>
<accession>W6MG22</accession>
<keyword evidence="2" id="KW-1133">Transmembrane helix</keyword>
<dbReference type="RefSeq" id="XP_022456949.1">
    <property type="nucleotide sequence ID" value="XM_022605486.1"/>
</dbReference>
<feature type="transmembrane region" description="Helical" evidence="2">
    <location>
        <begin position="175"/>
        <end position="200"/>
    </location>
</feature>
<dbReference type="OrthoDB" id="4083656at2759"/>
<reference evidence="3" key="1">
    <citation type="submission" date="2013-12" db="EMBL/GenBank/DDBJ databases">
        <authorList>
            <person name="Genoscope - CEA"/>
        </authorList>
    </citation>
    <scope>NUCLEOTIDE SEQUENCE</scope>
    <source>
        <strain evidence="3">CBS 1993</strain>
    </source>
</reference>
<dbReference type="AlphaFoldDB" id="W6MG22"/>
<evidence type="ECO:0000256" key="1">
    <source>
        <dbReference type="SAM" id="MobiDB-lite"/>
    </source>
</evidence>
<feature type="transmembrane region" description="Helical" evidence="2">
    <location>
        <begin position="131"/>
        <end position="155"/>
    </location>
</feature>
<organism evidence="3 4">
    <name type="scientific">Kuraishia capsulata CBS 1993</name>
    <dbReference type="NCBI Taxonomy" id="1382522"/>
    <lineage>
        <taxon>Eukaryota</taxon>
        <taxon>Fungi</taxon>
        <taxon>Dikarya</taxon>
        <taxon>Ascomycota</taxon>
        <taxon>Saccharomycotina</taxon>
        <taxon>Pichiomycetes</taxon>
        <taxon>Pichiales</taxon>
        <taxon>Pichiaceae</taxon>
        <taxon>Kuraishia</taxon>
    </lineage>
</organism>
<keyword evidence="2" id="KW-0812">Transmembrane</keyword>
<feature type="compositionally biased region" description="Basic and acidic residues" evidence="1">
    <location>
        <begin position="386"/>
        <end position="396"/>
    </location>
</feature>
<feature type="compositionally biased region" description="Basic and acidic residues" evidence="1">
    <location>
        <begin position="363"/>
        <end position="376"/>
    </location>
</feature>
<dbReference type="EMBL" id="HG793125">
    <property type="protein sequence ID" value="CDK24934.1"/>
    <property type="molecule type" value="Genomic_DNA"/>
</dbReference>
<dbReference type="Proteomes" id="UP000019384">
    <property type="component" value="Unassembled WGS sequence"/>
</dbReference>
<dbReference type="GeneID" id="34518337"/>
<feature type="region of interest" description="Disordered" evidence="1">
    <location>
        <begin position="363"/>
        <end position="396"/>
    </location>
</feature>
<proteinExistence type="predicted"/>
<keyword evidence="2" id="KW-0472">Membrane</keyword>
<sequence length="396" mass="44864">MILAKLGINITAPMRCVRMLSSKSITGAWVLPQTMVKVWTFSPSTVGLTKQLQFHRYSSDLSKHIPGEAKLTNDLKGRIPQFPLGKENVPTLLPRPGVPQPGRDMPLKRMIKILKSKTEPELIYDAEPHKLWFFASVCLGLLYIIYGLNALSIGLELAWTTFSANDLQLPQNARYLQLVSQGGLTIILAIMPAVAGYMLLMTPTRLIRRMWYLPGPVDHVKFYTHPLIPGRPTPVITIPLEQINRHGKAKIWTGRGFYGTSDKLFFFFLWEKGHRFPWIVDRKGFFWGDGRVFDVMFGKESIQEAESGLTYDDKIGLLLEERKRKKKELKEKDGIAWRFKATGRLMKDDISKIQKLLGEDAKKTEKVIGKGEEKGKTGKAIENADEADKADKPNQA</sequence>
<reference evidence="3" key="2">
    <citation type="submission" date="2014-02" db="EMBL/GenBank/DDBJ databases">
        <title>Complete DNA sequence of /Kuraishia capsulata/ illustrates novel genomic features among budding yeasts (/Saccharomycotina/).</title>
        <authorList>
            <person name="Morales L."/>
            <person name="Noel B."/>
            <person name="Porcel B."/>
            <person name="Marcet-Houben M."/>
            <person name="Hullo M-F."/>
            <person name="Sacerdot C."/>
            <person name="Tekaia F."/>
            <person name="Leh-Louis V."/>
            <person name="Despons L."/>
            <person name="Khanna V."/>
            <person name="Aury J-M."/>
            <person name="Barbe V."/>
            <person name="Couloux A."/>
            <person name="Labadie K."/>
            <person name="Pelletier E."/>
            <person name="Souciet J-L."/>
            <person name="Boekhout T."/>
            <person name="Gabaldon T."/>
            <person name="Wincker P."/>
            <person name="Dujon B."/>
        </authorList>
    </citation>
    <scope>NUCLEOTIDE SEQUENCE</scope>
    <source>
        <strain evidence="3">CBS 1993</strain>
    </source>
</reference>
<evidence type="ECO:0000313" key="4">
    <source>
        <dbReference type="Proteomes" id="UP000019384"/>
    </source>
</evidence>
<keyword evidence="4" id="KW-1185">Reference proteome</keyword>
<gene>
    <name evidence="3" type="ORF">KUCA_T00000901001</name>
</gene>